<evidence type="ECO:0000313" key="2">
    <source>
        <dbReference type="EMBL" id="QQP52426.1"/>
    </source>
</evidence>
<keyword evidence="1" id="KW-0732">Signal</keyword>
<keyword evidence="3" id="KW-1185">Reference proteome</keyword>
<feature type="signal peptide" evidence="1">
    <location>
        <begin position="1"/>
        <end position="34"/>
    </location>
</feature>
<feature type="chain" id="PRO_5031359761" evidence="1">
    <location>
        <begin position="35"/>
        <end position="84"/>
    </location>
</feature>
<evidence type="ECO:0000313" key="3">
    <source>
        <dbReference type="Proteomes" id="UP000595437"/>
    </source>
</evidence>
<dbReference type="AlphaFoldDB" id="A0A7T8HMB8"/>
<sequence length="84" mass="9155">MESSGTWIVKRGSSSLFLLIRLLIPTLPPSPSSGSVSDDYGDSTHEPSFYTFLGLVNLEEKVSPALLFLNKHMKESSSASESHL</sequence>
<name>A0A7T8HMB8_CALRO</name>
<evidence type="ECO:0000256" key="1">
    <source>
        <dbReference type="SAM" id="SignalP"/>
    </source>
</evidence>
<reference evidence="3" key="1">
    <citation type="submission" date="2021-01" db="EMBL/GenBank/DDBJ databases">
        <title>Caligus Genome Assembly.</title>
        <authorList>
            <person name="Gallardo-Escarate C."/>
        </authorList>
    </citation>
    <scope>NUCLEOTIDE SEQUENCE [LARGE SCALE GENOMIC DNA]</scope>
</reference>
<proteinExistence type="predicted"/>
<dbReference type="EMBL" id="CP045892">
    <property type="protein sequence ID" value="QQP52426.1"/>
    <property type="molecule type" value="Genomic_DNA"/>
</dbReference>
<organism evidence="2 3">
    <name type="scientific">Caligus rogercresseyi</name>
    <name type="common">Sea louse</name>
    <dbReference type="NCBI Taxonomy" id="217165"/>
    <lineage>
        <taxon>Eukaryota</taxon>
        <taxon>Metazoa</taxon>
        <taxon>Ecdysozoa</taxon>
        <taxon>Arthropoda</taxon>
        <taxon>Crustacea</taxon>
        <taxon>Multicrustacea</taxon>
        <taxon>Hexanauplia</taxon>
        <taxon>Copepoda</taxon>
        <taxon>Siphonostomatoida</taxon>
        <taxon>Caligidae</taxon>
        <taxon>Caligus</taxon>
    </lineage>
</organism>
<accession>A0A7T8HMB8</accession>
<gene>
    <name evidence="2" type="ORF">FKW44_004581</name>
</gene>
<protein>
    <submittedName>
        <fullName evidence="2">Uncharacterized protein</fullName>
    </submittedName>
</protein>
<dbReference type="Proteomes" id="UP000595437">
    <property type="component" value="Chromosome 3"/>
</dbReference>